<dbReference type="PROSITE" id="PS51257">
    <property type="entry name" value="PROKAR_LIPOPROTEIN"/>
    <property type="match status" value="1"/>
</dbReference>
<accession>A0A645G1Y9</accession>
<organism evidence="1">
    <name type="scientific">bioreactor metagenome</name>
    <dbReference type="NCBI Taxonomy" id="1076179"/>
    <lineage>
        <taxon>unclassified sequences</taxon>
        <taxon>metagenomes</taxon>
        <taxon>ecological metagenomes</taxon>
    </lineage>
</organism>
<name>A0A645G1Y9_9ZZZZ</name>
<dbReference type="EMBL" id="VSSQ01067429">
    <property type="protein sequence ID" value="MPN19819.1"/>
    <property type="molecule type" value="Genomic_DNA"/>
</dbReference>
<gene>
    <name evidence="1" type="ORF">SDC9_167191</name>
</gene>
<sequence>MVKVVFIPISLAAPASSETALIALPIFVLLTSSCNSTISTTEVKIVTTVTILTLRSPIATGSAFIIGGKALPEDEKKSCAKFCNRRLMPIAVIRREILGTS</sequence>
<protein>
    <submittedName>
        <fullName evidence="1">Uncharacterized protein</fullName>
    </submittedName>
</protein>
<dbReference type="AlphaFoldDB" id="A0A645G1Y9"/>
<evidence type="ECO:0000313" key="1">
    <source>
        <dbReference type="EMBL" id="MPN19819.1"/>
    </source>
</evidence>
<comment type="caution">
    <text evidence="1">The sequence shown here is derived from an EMBL/GenBank/DDBJ whole genome shotgun (WGS) entry which is preliminary data.</text>
</comment>
<proteinExistence type="predicted"/>
<reference evidence="1" key="1">
    <citation type="submission" date="2019-08" db="EMBL/GenBank/DDBJ databases">
        <authorList>
            <person name="Kucharzyk K."/>
            <person name="Murdoch R.W."/>
            <person name="Higgins S."/>
            <person name="Loffler F."/>
        </authorList>
    </citation>
    <scope>NUCLEOTIDE SEQUENCE</scope>
</reference>